<reference evidence="2" key="1">
    <citation type="journal article" date="2023" name="Nat. Commun.">
        <title>Diploid and tetraploid genomes of Acorus and the evolution of monocots.</title>
        <authorList>
            <person name="Ma L."/>
            <person name="Liu K.W."/>
            <person name="Li Z."/>
            <person name="Hsiao Y.Y."/>
            <person name="Qi Y."/>
            <person name="Fu T."/>
            <person name="Tang G.D."/>
            <person name="Zhang D."/>
            <person name="Sun W.H."/>
            <person name="Liu D.K."/>
            <person name="Li Y."/>
            <person name="Chen G.Z."/>
            <person name="Liu X.D."/>
            <person name="Liao X.Y."/>
            <person name="Jiang Y.T."/>
            <person name="Yu X."/>
            <person name="Hao Y."/>
            <person name="Huang J."/>
            <person name="Zhao X.W."/>
            <person name="Ke S."/>
            <person name="Chen Y.Y."/>
            <person name="Wu W.L."/>
            <person name="Hsu J.L."/>
            <person name="Lin Y.F."/>
            <person name="Huang M.D."/>
            <person name="Li C.Y."/>
            <person name="Huang L."/>
            <person name="Wang Z.W."/>
            <person name="Zhao X."/>
            <person name="Zhong W.Y."/>
            <person name="Peng D.H."/>
            <person name="Ahmad S."/>
            <person name="Lan S."/>
            <person name="Zhang J.S."/>
            <person name="Tsai W.C."/>
            <person name="Van de Peer Y."/>
            <person name="Liu Z.J."/>
        </authorList>
    </citation>
    <scope>NUCLEOTIDE SEQUENCE</scope>
    <source>
        <strain evidence="2">CP</strain>
    </source>
</reference>
<reference evidence="2" key="2">
    <citation type="submission" date="2023-06" db="EMBL/GenBank/DDBJ databases">
        <authorList>
            <person name="Ma L."/>
            <person name="Liu K.-W."/>
            <person name="Li Z."/>
            <person name="Hsiao Y.-Y."/>
            <person name="Qi Y."/>
            <person name="Fu T."/>
            <person name="Tang G."/>
            <person name="Zhang D."/>
            <person name="Sun W.-H."/>
            <person name="Liu D.-K."/>
            <person name="Li Y."/>
            <person name="Chen G.-Z."/>
            <person name="Liu X.-D."/>
            <person name="Liao X.-Y."/>
            <person name="Jiang Y.-T."/>
            <person name="Yu X."/>
            <person name="Hao Y."/>
            <person name="Huang J."/>
            <person name="Zhao X.-W."/>
            <person name="Ke S."/>
            <person name="Chen Y.-Y."/>
            <person name="Wu W.-L."/>
            <person name="Hsu J.-L."/>
            <person name="Lin Y.-F."/>
            <person name="Huang M.-D."/>
            <person name="Li C.-Y."/>
            <person name="Huang L."/>
            <person name="Wang Z.-W."/>
            <person name="Zhao X."/>
            <person name="Zhong W.-Y."/>
            <person name="Peng D.-H."/>
            <person name="Ahmad S."/>
            <person name="Lan S."/>
            <person name="Zhang J.-S."/>
            <person name="Tsai W.-C."/>
            <person name="Van De Peer Y."/>
            <person name="Liu Z.-J."/>
        </authorList>
    </citation>
    <scope>NUCLEOTIDE SEQUENCE</scope>
    <source>
        <strain evidence="2">CP</strain>
        <tissue evidence="2">Leaves</tissue>
    </source>
</reference>
<dbReference type="AlphaFoldDB" id="A0AAV9EY88"/>
<protein>
    <submittedName>
        <fullName evidence="2">Uncharacterized protein</fullName>
    </submittedName>
</protein>
<proteinExistence type="predicted"/>
<dbReference type="Proteomes" id="UP001180020">
    <property type="component" value="Unassembled WGS sequence"/>
</dbReference>
<evidence type="ECO:0000313" key="3">
    <source>
        <dbReference type="Proteomes" id="UP001180020"/>
    </source>
</evidence>
<evidence type="ECO:0000256" key="1">
    <source>
        <dbReference type="SAM" id="MobiDB-lite"/>
    </source>
</evidence>
<name>A0AAV9EY88_ACOCL</name>
<feature type="compositionally biased region" description="Basic and acidic residues" evidence="1">
    <location>
        <begin position="470"/>
        <end position="482"/>
    </location>
</feature>
<accession>A0AAV9EY88</accession>
<feature type="region of interest" description="Disordered" evidence="1">
    <location>
        <begin position="446"/>
        <end position="482"/>
    </location>
</feature>
<organism evidence="2 3">
    <name type="scientific">Acorus calamus</name>
    <name type="common">Sweet flag</name>
    <dbReference type="NCBI Taxonomy" id="4465"/>
    <lineage>
        <taxon>Eukaryota</taxon>
        <taxon>Viridiplantae</taxon>
        <taxon>Streptophyta</taxon>
        <taxon>Embryophyta</taxon>
        <taxon>Tracheophyta</taxon>
        <taxon>Spermatophyta</taxon>
        <taxon>Magnoliopsida</taxon>
        <taxon>Liliopsida</taxon>
        <taxon>Acoraceae</taxon>
        <taxon>Acorus</taxon>
    </lineage>
</organism>
<keyword evidence="3" id="KW-1185">Reference proteome</keyword>
<gene>
    <name evidence="2" type="ORF">QJS10_CPB04g01754</name>
</gene>
<feature type="compositionally biased region" description="Basic residues" evidence="1">
    <location>
        <begin position="459"/>
        <end position="469"/>
    </location>
</feature>
<feature type="compositionally biased region" description="Low complexity" evidence="1">
    <location>
        <begin position="127"/>
        <end position="138"/>
    </location>
</feature>
<feature type="region of interest" description="Disordered" evidence="1">
    <location>
        <begin position="110"/>
        <end position="138"/>
    </location>
</feature>
<comment type="caution">
    <text evidence="2">The sequence shown here is derived from an EMBL/GenBank/DDBJ whole genome shotgun (WGS) entry which is preliminary data.</text>
</comment>
<sequence>MSVEKEQVIFNDQLLAPRETSSARISQDNHHFNGYSSLKVNNAEGTSISILLKDKWPVLQGRTFNATTISYEDPSCARDGFMRNSLRQFSSASSSVDMSSSRNLEIQIQRQLSSRSLESSRKEPISKPKSSRLSLSRNSSKMSVDFEQIITMSMENFDEFSMKGDPVEEVLSTTTEGGDKALTNEDLSHLNSSFTTITVKEGTLDHPANCSTNDTPTSELIKHVQIAGSKDLSTTEYFRKEEHTSNPTLELIKHMQIAGQEDLSIIESLRNEDHISYINTDDFNHVKSSEEASVDIVESVSSEEDILMNNGVSGIDGSNVYTDRSLLENDCDRCIDLNAEYAVFSGLNNNMEVSREHYLSKDELISTSRSIICDSFHAIHESTVTIEGLRHKPRSITLEEATYAILFCSSIVHDLAYKAASIAMERESSASLEAICLTVTTINKPVPDRKDNTRSNRSSNKRKKTRRKRLDTETKTLPAKDKNDFKIQDPWMSKTETLNRIDTAKPPKLESKCNCTVM</sequence>
<evidence type="ECO:0000313" key="2">
    <source>
        <dbReference type="EMBL" id="KAK1318536.1"/>
    </source>
</evidence>
<dbReference type="EMBL" id="JAUJYO010000004">
    <property type="protein sequence ID" value="KAK1318536.1"/>
    <property type="molecule type" value="Genomic_DNA"/>
</dbReference>